<evidence type="ECO:0000313" key="1">
    <source>
        <dbReference type="EMBL" id="QJE95262.1"/>
    </source>
</evidence>
<dbReference type="PANTHER" id="PTHR31210:SF43">
    <property type="entry name" value="STORAGE PROTEIN-RELATED"/>
    <property type="match status" value="1"/>
</dbReference>
<evidence type="ECO:0000313" key="2">
    <source>
        <dbReference type="Proteomes" id="UP000501812"/>
    </source>
</evidence>
<accession>A0A858REU1</accession>
<dbReference type="PANTHER" id="PTHR31210">
    <property type="entry name" value="OS06G0731900 PROTEIN"/>
    <property type="match status" value="1"/>
</dbReference>
<sequence length="497" mass="55959">MSQSQQVSFYASEEFYQRQGGTLVCGSIQEGRVQEVAQRLGDHSILLLTHQPGEAARLEDKELLDTWSIPSGVPGELLHGQGSHCLALLELSEDLEWDYLWYVHHNVSFLGNWSEFFASFGDSKADFIAPWVRSRQSEPNWYWWESFKTPPGGNMLPEESQFAALSTIFRISRKALEEVRAAIASGWRGHCEAVFPTAVAEAGLVVEDMGSYGSHTPDSRRGLYYSKTTFNAEAVRGHTTGFLHYPVHFPVMPPSPQRFRPATKDIPKILYFSPIGPAAPGLLHDTVARFRQVSAEIRLVEYQSPGIAYPDGCSVAYDKGQKWELVRRHLDPETIKEFDYVFVWDDDIGIANFDVLRFVKIMESNRLAMAQPSLVSPHPICHDITRQQQCPPALGSLNRVGRLTNFVEIMVPVFTRESWAEFYSYLTPAARLGWGFDSLLLGRKGIVDCMHVVHTRPCSQYGSGATIEMREFLNSQALFECSHQNLGHLLEEPIAAS</sequence>
<dbReference type="EMBL" id="CP051774">
    <property type="protein sequence ID" value="QJE95262.1"/>
    <property type="molecule type" value="Genomic_DNA"/>
</dbReference>
<reference evidence="1 2" key="1">
    <citation type="submission" date="2020-04" db="EMBL/GenBank/DDBJ databases">
        <title>Luteolibacter sp. G-1-1-1 isolated from soil.</title>
        <authorList>
            <person name="Dahal R.H."/>
        </authorList>
    </citation>
    <scope>NUCLEOTIDE SEQUENCE [LARGE SCALE GENOMIC DNA]</scope>
    <source>
        <strain evidence="1 2">G-1-1-1</strain>
    </source>
</reference>
<dbReference type="RefSeq" id="WP_169453543.1">
    <property type="nucleotide sequence ID" value="NZ_CP051774.1"/>
</dbReference>
<dbReference type="InterPro" id="IPR007877">
    <property type="entry name" value="DUF707"/>
</dbReference>
<gene>
    <name evidence="1" type="ORF">HHL09_05550</name>
</gene>
<organism evidence="1 2">
    <name type="scientific">Luteolibacter luteus</name>
    <dbReference type="NCBI Taxonomy" id="2728835"/>
    <lineage>
        <taxon>Bacteria</taxon>
        <taxon>Pseudomonadati</taxon>
        <taxon>Verrucomicrobiota</taxon>
        <taxon>Verrucomicrobiia</taxon>
        <taxon>Verrucomicrobiales</taxon>
        <taxon>Verrucomicrobiaceae</taxon>
        <taxon>Luteolibacter</taxon>
    </lineage>
</organism>
<dbReference type="Proteomes" id="UP000501812">
    <property type="component" value="Chromosome"/>
</dbReference>
<dbReference type="Pfam" id="PF05212">
    <property type="entry name" value="DUF707"/>
    <property type="match status" value="1"/>
</dbReference>
<proteinExistence type="predicted"/>
<dbReference type="AlphaFoldDB" id="A0A858REU1"/>
<keyword evidence="2" id="KW-1185">Reference proteome</keyword>
<protein>
    <submittedName>
        <fullName evidence="1">DUF707 domain-containing protein</fullName>
    </submittedName>
</protein>
<dbReference type="KEGG" id="luo:HHL09_05550"/>
<name>A0A858REU1_9BACT</name>